<dbReference type="Proteomes" id="UP000010411">
    <property type="component" value="Unassembled WGS sequence"/>
</dbReference>
<evidence type="ECO:0000313" key="2">
    <source>
        <dbReference type="Proteomes" id="UP000010411"/>
    </source>
</evidence>
<accession>L1KM87</accession>
<dbReference type="AlphaFoldDB" id="L1KM87"/>
<organism evidence="1 2">
    <name type="scientific">Streptomyces ipomoeae 91-03</name>
    <dbReference type="NCBI Taxonomy" id="698759"/>
    <lineage>
        <taxon>Bacteria</taxon>
        <taxon>Bacillati</taxon>
        <taxon>Actinomycetota</taxon>
        <taxon>Actinomycetes</taxon>
        <taxon>Kitasatosporales</taxon>
        <taxon>Streptomycetaceae</taxon>
        <taxon>Streptomyces</taxon>
    </lineage>
</organism>
<comment type="caution">
    <text evidence="1">The sequence shown here is derived from an EMBL/GenBank/DDBJ whole genome shotgun (WGS) entry which is preliminary data.</text>
</comment>
<protein>
    <submittedName>
        <fullName evidence="1">Uncharacterized protein</fullName>
    </submittedName>
</protein>
<dbReference type="EMBL" id="AEJC01000591">
    <property type="protein sequence ID" value="EKX61498.1"/>
    <property type="molecule type" value="Genomic_DNA"/>
</dbReference>
<reference evidence="1 2" key="1">
    <citation type="submission" date="2012-11" db="EMBL/GenBank/DDBJ databases">
        <authorList>
            <person name="Huguet-Tapia J.C."/>
            <person name="Durkin A.S."/>
            <person name="Pettis G.S."/>
            <person name="Badger J.H."/>
        </authorList>
    </citation>
    <scope>NUCLEOTIDE SEQUENCE [LARGE SCALE GENOMIC DNA]</scope>
    <source>
        <strain evidence="1 2">91-03</strain>
    </source>
</reference>
<sequence length="47" mass="5082">MPFLSLVSLRAVLERSRAWGRVTSLTSTAPRRAAVSTRRPALLATAS</sequence>
<name>L1KM87_9ACTN</name>
<keyword evidence="2" id="KW-1185">Reference proteome</keyword>
<gene>
    <name evidence="1" type="ORF">STRIP9103_01568</name>
</gene>
<proteinExistence type="predicted"/>
<evidence type="ECO:0000313" key="1">
    <source>
        <dbReference type="EMBL" id="EKX61498.1"/>
    </source>
</evidence>